<dbReference type="SUPFAM" id="SSF48452">
    <property type="entry name" value="TPR-like"/>
    <property type="match status" value="1"/>
</dbReference>
<dbReference type="Gene3D" id="1.10.10.10">
    <property type="entry name" value="Winged helix-like DNA-binding domain superfamily/Winged helix DNA-binding domain"/>
    <property type="match status" value="1"/>
</dbReference>
<feature type="domain" description="HTH luxR-type" evidence="1">
    <location>
        <begin position="819"/>
        <end position="884"/>
    </location>
</feature>
<dbReference type="CDD" id="cd06170">
    <property type="entry name" value="LuxR_C_like"/>
    <property type="match status" value="1"/>
</dbReference>
<dbReference type="PROSITE" id="PS00622">
    <property type="entry name" value="HTH_LUXR_1"/>
    <property type="match status" value="1"/>
</dbReference>
<dbReference type="PRINTS" id="PR00038">
    <property type="entry name" value="HTHLUXR"/>
</dbReference>
<name>A0ABV7YHR9_9ACTN</name>
<keyword evidence="3" id="KW-1185">Reference proteome</keyword>
<dbReference type="Gene3D" id="1.25.40.10">
    <property type="entry name" value="Tetratricopeptide repeat domain"/>
    <property type="match status" value="1"/>
</dbReference>
<dbReference type="InterPro" id="IPR027417">
    <property type="entry name" value="P-loop_NTPase"/>
</dbReference>
<dbReference type="Gene3D" id="3.40.50.300">
    <property type="entry name" value="P-loop containing nucleotide triphosphate hydrolases"/>
    <property type="match status" value="1"/>
</dbReference>
<dbReference type="PROSITE" id="PS50043">
    <property type="entry name" value="HTH_LUXR_2"/>
    <property type="match status" value="1"/>
</dbReference>
<evidence type="ECO:0000313" key="3">
    <source>
        <dbReference type="Proteomes" id="UP001595699"/>
    </source>
</evidence>
<gene>
    <name evidence="2" type="ORF">ACFOUW_22525</name>
</gene>
<sequence length="885" mass="93668">MNLPVQLTSFIGRASDLAAVDKLLATARLVTLTGPGGAGKTRLALEAASAHTALFADDVWFVDLSLLAPDDSVAEAVGGAVGVPVQPLGSLVAGLTGRRVLLCLDNAEHLIDAVASLAAELLRSCPDLTLLVTSREPLRVPGEVVWRVPPLEDDDAVQLFVDRAMHVQPSFVLDPDSEAAVRKIVVHLDGIPLALELAAAWLGSLTPQQILSGLDDRFRLLVRGPRGAQRRQQTLAGSIGWSHALLDEGDRVLFRRLAVFAGSFGLDAVAELSLPAIGRLVDKSLVMTERHGDAIRYRLLETIRAYAAARLLESGEDAAVRDAHVAWCVRFAESAEAVLEQDLDAWQALILPEHANLRAALEWGLAAADPTDGRRLAAALPWMWHLDRLGREGIGYLRRAVSRAPADHSLTQARLLTGIALVADTAAPLDLEYDAATRALELATELGDEGLRALCLTLAAVGRFYTDFDAAWSLCEVASEAAKASGNSFVLGASPALQAIVLHLRDRHVEAASVTEAALPILLRRHRGVASTLLSYRALGSLYAGSVGDARDLALSALRLAEPLGDYLRIGGARSTLAMIQGLTGDVEGALATVDPDLRLVDESGASPWVPGLARTMGVLSLLGGDPLAAVGWFSREAGSTDGGSPTWLAAHALPGLAAALLALDRLDEAAATVSRALELADHFDLPFVRAAALDVRGALVARSPDQLGVALDLHHAALAERVDHGLRAFLPVSLEAIASVASVLRPAPDDVRTLAAASAASMLPRPAFAQTAFDQTCARLRAALGDEAYEEAWSDGSTMSLDEAVALCRRTRGTRGRPTSGWASLTPTELDVARLVAEGLNNPAIAARLFMSRGTVKAHLAHIFAKLEITNRTELATLATRRPT</sequence>
<dbReference type="InterPro" id="IPR058852">
    <property type="entry name" value="HTH_77"/>
</dbReference>
<proteinExistence type="predicted"/>
<comment type="caution">
    <text evidence="2">The sequence shown here is derived from an EMBL/GenBank/DDBJ whole genome shotgun (WGS) entry which is preliminary data.</text>
</comment>
<evidence type="ECO:0000259" key="1">
    <source>
        <dbReference type="PROSITE" id="PS50043"/>
    </source>
</evidence>
<dbReference type="SUPFAM" id="SSF52540">
    <property type="entry name" value="P-loop containing nucleoside triphosphate hydrolases"/>
    <property type="match status" value="1"/>
</dbReference>
<evidence type="ECO:0000313" key="2">
    <source>
        <dbReference type="EMBL" id="MFC3763630.1"/>
    </source>
</evidence>
<accession>A0ABV7YHR9</accession>
<dbReference type="PRINTS" id="PR00364">
    <property type="entry name" value="DISEASERSIST"/>
</dbReference>
<reference evidence="3" key="1">
    <citation type="journal article" date="2019" name="Int. J. Syst. Evol. Microbiol.">
        <title>The Global Catalogue of Microorganisms (GCM) 10K type strain sequencing project: providing services to taxonomists for standard genome sequencing and annotation.</title>
        <authorList>
            <consortium name="The Broad Institute Genomics Platform"/>
            <consortium name="The Broad Institute Genome Sequencing Center for Infectious Disease"/>
            <person name="Wu L."/>
            <person name="Ma J."/>
        </authorList>
    </citation>
    <scope>NUCLEOTIDE SEQUENCE [LARGE SCALE GENOMIC DNA]</scope>
    <source>
        <strain evidence="3">CGMCC 4.7241</strain>
    </source>
</reference>
<dbReference type="InterPro" id="IPR016032">
    <property type="entry name" value="Sig_transdc_resp-reg_C-effctor"/>
</dbReference>
<dbReference type="SMART" id="SM00421">
    <property type="entry name" value="HTH_LUXR"/>
    <property type="match status" value="1"/>
</dbReference>
<organism evidence="2 3">
    <name type="scientific">Tenggerimyces flavus</name>
    <dbReference type="NCBI Taxonomy" id="1708749"/>
    <lineage>
        <taxon>Bacteria</taxon>
        <taxon>Bacillati</taxon>
        <taxon>Actinomycetota</taxon>
        <taxon>Actinomycetes</taxon>
        <taxon>Propionibacteriales</taxon>
        <taxon>Nocardioidaceae</taxon>
        <taxon>Tenggerimyces</taxon>
    </lineage>
</organism>
<dbReference type="PANTHER" id="PTHR47691">
    <property type="entry name" value="REGULATOR-RELATED"/>
    <property type="match status" value="1"/>
</dbReference>
<dbReference type="PANTHER" id="PTHR47691:SF3">
    <property type="entry name" value="HTH-TYPE TRANSCRIPTIONAL REGULATOR RV0890C-RELATED"/>
    <property type="match status" value="1"/>
</dbReference>
<dbReference type="Proteomes" id="UP001595699">
    <property type="component" value="Unassembled WGS sequence"/>
</dbReference>
<protein>
    <submittedName>
        <fullName evidence="2">LuxR C-terminal-related transcriptional regulator</fullName>
    </submittedName>
</protein>
<dbReference type="Pfam" id="PF00196">
    <property type="entry name" value="GerE"/>
    <property type="match status" value="1"/>
</dbReference>
<dbReference type="InterPro" id="IPR036388">
    <property type="entry name" value="WH-like_DNA-bd_sf"/>
</dbReference>
<dbReference type="InterPro" id="IPR000792">
    <property type="entry name" value="Tscrpt_reg_LuxR_C"/>
</dbReference>
<dbReference type="EMBL" id="JBHRZH010000019">
    <property type="protein sequence ID" value="MFC3763630.1"/>
    <property type="molecule type" value="Genomic_DNA"/>
</dbReference>
<dbReference type="InterPro" id="IPR011990">
    <property type="entry name" value="TPR-like_helical_dom_sf"/>
</dbReference>
<dbReference type="SUPFAM" id="SSF46894">
    <property type="entry name" value="C-terminal effector domain of the bipartite response regulators"/>
    <property type="match status" value="1"/>
</dbReference>
<dbReference type="Pfam" id="PF25872">
    <property type="entry name" value="HTH_77"/>
    <property type="match status" value="1"/>
</dbReference>